<dbReference type="EMBL" id="JACEIK010002179">
    <property type="protein sequence ID" value="MCD9559620.1"/>
    <property type="molecule type" value="Genomic_DNA"/>
</dbReference>
<evidence type="ECO:0000313" key="3">
    <source>
        <dbReference type="Proteomes" id="UP000823775"/>
    </source>
</evidence>
<accession>A0ABS8UMD5</accession>
<name>A0ABS8UMD5_DATST</name>
<evidence type="ECO:0000256" key="1">
    <source>
        <dbReference type="SAM" id="MobiDB-lite"/>
    </source>
</evidence>
<feature type="compositionally biased region" description="Basic and acidic residues" evidence="1">
    <location>
        <begin position="37"/>
        <end position="48"/>
    </location>
</feature>
<protein>
    <submittedName>
        <fullName evidence="2">Uncharacterized protein</fullName>
    </submittedName>
</protein>
<proteinExistence type="predicted"/>
<comment type="caution">
    <text evidence="2">The sequence shown here is derived from an EMBL/GenBank/DDBJ whole genome shotgun (WGS) entry which is preliminary data.</text>
</comment>
<organism evidence="2 3">
    <name type="scientific">Datura stramonium</name>
    <name type="common">Jimsonweed</name>
    <name type="synonym">Common thornapple</name>
    <dbReference type="NCBI Taxonomy" id="4076"/>
    <lineage>
        <taxon>Eukaryota</taxon>
        <taxon>Viridiplantae</taxon>
        <taxon>Streptophyta</taxon>
        <taxon>Embryophyta</taxon>
        <taxon>Tracheophyta</taxon>
        <taxon>Spermatophyta</taxon>
        <taxon>Magnoliopsida</taxon>
        <taxon>eudicotyledons</taxon>
        <taxon>Gunneridae</taxon>
        <taxon>Pentapetalae</taxon>
        <taxon>asterids</taxon>
        <taxon>lamiids</taxon>
        <taxon>Solanales</taxon>
        <taxon>Solanaceae</taxon>
        <taxon>Solanoideae</taxon>
        <taxon>Datureae</taxon>
        <taxon>Datura</taxon>
    </lineage>
</organism>
<dbReference type="Proteomes" id="UP000823775">
    <property type="component" value="Unassembled WGS sequence"/>
</dbReference>
<evidence type="ECO:0000313" key="2">
    <source>
        <dbReference type="EMBL" id="MCD9559620.1"/>
    </source>
</evidence>
<reference evidence="2 3" key="1">
    <citation type="journal article" date="2021" name="BMC Genomics">
        <title>Datura genome reveals duplications of psychoactive alkaloid biosynthetic genes and high mutation rate following tissue culture.</title>
        <authorList>
            <person name="Rajewski A."/>
            <person name="Carter-House D."/>
            <person name="Stajich J."/>
            <person name="Litt A."/>
        </authorList>
    </citation>
    <scope>NUCLEOTIDE SEQUENCE [LARGE SCALE GENOMIC DNA]</scope>
    <source>
        <strain evidence="2">AR-01</strain>
    </source>
</reference>
<gene>
    <name evidence="2" type="ORF">HAX54_017684</name>
</gene>
<keyword evidence="3" id="KW-1185">Reference proteome</keyword>
<feature type="region of interest" description="Disordered" evidence="1">
    <location>
        <begin position="37"/>
        <end position="56"/>
    </location>
</feature>
<sequence length="204" mass="23079">MTSERKLVPQKSVEEGDYEKKQIHGLVVSDFTENRVRRRPVEEEEKRGYGGAAGSIGVRDGTGGAVRWLVKRKRRGEGVQPSESGLLVLMVGGGEVGLEFVGRFRWPVGNGRRQREKKREKVVFDGGERDAPVDSGEGKMVVAGKWCVAVRERKDGGVVFRCSGAASRRGKERRKWWWPETKERERGERRRLCLGRGRKWGKTS</sequence>